<sequence length="378" mass="41704">MNQATKANYSPLVILALIAALIAMSWLYVGERSKDHSVQQQERSAAGQQVFHWKLVTTWPKGFPGLGTAPEKFAAMVNKMSRGRLQIKVYGAGELVPALGVFDAVSTGSAEAGHGAAYYWKGKLPSSIFFTAVPFGMTAQEMNGWLYHGGGLELWREAYAPFNLIPMAGGNTGVQMAGWFNKEINSIADVKGLKMRIPGSGGEVWNRLGGTSVTLPGGELYTSLQTGVIDATEWVAPYNDLAFGFHEVAKYYYYPGWHEPGSTLELIINKQAFEALPEDLKAMVETAARYANADMLDEYTARNNAALHQLVDTHGVQLRKLPDDVIRGLHKASDEYLEELGNSDPMTHKVYTSWKSFMEAAKEYHHISEQAYINARDL</sequence>
<keyword evidence="1" id="KW-0732">Signal</keyword>
<evidence type="ECO:0000313" key="3">
    <source>
        <dbReference type="EMBL" id="MEX1664064.1"/>
    </source>
</evidence>
<evidence type="ECO:0000256" key="1">
    <source>
        <dbReference type="ARBA" id="ARBA00022729"/>
    </source>
</evidence>
<dbReference type="CDD" id="cd13604">
    <property type="entry name" value="PBP2_TRAP_ketoacid_lactate_like"/>
    <property type="match status" value="1"/>
</dbReference>
<reference evidence="3 4" key="1">
    <citation type="journal article" date="2011" name="Int. J. Syst. Evol. Microbiol.">
        <title>Zhongshania antarctica gen. nov., sp. nov. and Zhongshania guokunii sp. nov., gammaproteobacteria respectively isolated from coastal attached (fast) ice and surface seawater of the Antarctic.</title>
        <authorList>
            <person name="Li H.J."/>
            <person name="Zhang X.Y."/>
            <person name="Chen C.X."/>
            <person name="Zhang Y.J."/>
            <person name="Gao Z.M."/>
            <person name="Yu Y."/>
            <person name="Chen X.L."/>
            <person name="Chen B."/>
            <person name="Zhang Y.Z."/>
        </authorList>
    </citation>
    <scope>NUCLEOTIDE SEQUENCE [LARGE SCALE GENOMIC DNA]</scope>
    <source>
        <strain evidence="3 4">R06B22</strain>
    </source>
</reference>
<feature type="transmembrane region" description="Helical" evidence="2">
    <location>
        <begin position="12"/>
        <end position="29"/>
    </location>
</feature>
<dbReference type="InterPro" id="IPR026289">
    <property type="entry name" value="SBP_TakP-like"/>
</dbReference>
<dbReference type="Gene3D" id="3.40.190.10">
    <property type="entry name" value="Periplasmic binding protein-like II"/>
    <property type="match status" value="1"/>
</dbReference>
<keyword evidence="2" id="KW-1133">Transmembrane helix</keyword>
<dbReference type="NCBIfam" id="NF037995">
    <property type="entry name" value="TRAP_S1"/>
    <property type="match status" value="1"/>
</dbReference>
<dbReference type="RefSeq" id="WP_368374190.1">
    <property type="nucleotide sequence ID" value="NZ_JBFRYB010000001.1"/>
</dbReference>
<organism evidence="3 4">
    <name type="scientific">Zhongshania arctica</name>
    <dbReference type="NCBI Taxonomy" id="3238302"/>
    <lineage>
        <taxon>Bacteria</taxon>
        <taxon>Pseudomonadati</taxon>
        <taxon>Pseudomonadota</taxon>
        <taxon>Gammaproteobacteria</taxon>
        <taxon>Cellvibrionales</taxon>
        <taxon>Spongiibacteraceae</taxon>
        <taxon>Zhongshania</taxon>
    </lineage>
</organism>
<dbReference type="InterPro" id="IPR038404">
    <property type="entry name" value="TRAP_DctP_sf"/>
</dbReference>
<evidence type="ECO:0000256" key="2">
    <source>
        <dbReference type="SAM" id="Phobius"/>
    </source>
</evidence>
<gene>
    <name evidence="3" type="ORF">AB4875_01125</name>
</gene>
<protein>
    <submittedName>
        <fullName evidence="3">TRAP transporter substrate-binding protein</fullName>
    </submittedName>
</protein>
<dbReference type="PANTHER" id="PTHR33376:SF5">
    <property type="entry name" value="EXTRACYTOPLASMIC SOLUTE RECEPTOR PROTEIN"/>
    <property type="match status" value="1"/>
</dbReference>
<keyword evidence="2" id="KW-0472">Membrane</keyword>
<comment type="caution">
    <text evidence="3">The sequence shown here is derived from an EMBL/GenBank/DDBJ whole genome shotgun (WGS) entry which is preliminary data.</text>
</comment>
<dbReference type="EMBL" id="JBFRYB010000001">
    <property type="protein sequence ID" value="MEX1664064.1"/>
    <property type="molecule type" value="Genomic_DNA"/>
</dbReference>
<evidence type="ECO:0000313" key="4">
    <source>
        <dbReference type="Proteomes" id="UP001557484"/>
    </source>
</evidence>
<keyword evidence="2" id="KW-0812">Transmembrane</keyword>
<accession>A0ABV3TSF5</accession>
<dbReference type="Proteomes" id="UP001557484">
    <property type="component" value="Unassembled WGS sequence"/>
</dbReference>
<dbReference type="Gene3D" id="3.40.190.170">
    <property type="entry name" value="Bacterial extracellular solute-binding protein, family 7"/>
    <property type="match status" value="1"/>
</dbReference>
<proteinExistence type="predicted"/>
<dbReference type="PANTHER" id="PTHR33376">
    <property type="match status" value="1"/>
</dbReference>
<dbReference type="PIRSF" id="PIRSF039026">
    <property type="entry name" value="SiaP"/>
    <property type="match status" value="1"/>
</dbReference>
<dbReference type="InterPro" id="IPR018389">
    <property type="entry name" value="DctP_fam"/>
</dbReference>
<keyword evidence="4" id="KW-1185">Reference proteome</keyword>
<name>A0ABV3TSF5_9GAMM</name>
<dbReference type="Pfam" id="PF03480">
    <property type="entry name" value="DctP"/>
    <property type="match status" value="1"/>
</dbReference>